<evidence type="ECO:0000313" key="1">
    <source>
        <dbReference type="EMBL" id="EZF47681.1"/>
    </source>
</evidence>
<organism evidence="1">
    <name type="scientific">Trichophyton rubrum CBS 288.86</name>
    <dbReference type="NCBI Taxonomy" id="1215330"/>
    <lineage>
        <taxon>Eukaryota</taxon>
        <taxon>Fungi</taxon>
        <taxon>Dikarya</taxon>
        <taxon>Ascomycota</taxon>
        <taxon>Pezizomycotina</taxon>
        <taxon>Eurotiomycetes</taxon>
        <taxon>Eurotiomycetidae</taxon>
        <taxon>Onygenales</taxon>
        <taxon>Arthrodermataceae</taxon>
        <taxon>Trichophyton</taxon>
    </lineage>
</organism>
<sequence length="309" mass="33753">MAAWAYPSLPAERLKEKEEASLSNELQWLLNSLQGTLASLRDGLQECYALLTPNDMGSTLVLSSMRSESVKGFVTRTGSKIVKGDVQLRLHSLPPPRGSPSTRLCLSSDPAAPELVLNQLSTVRRLINDSLDIVDISTYTGDSRDASFISGQLRLLGDNLAEARQTLKGEGEGIKQPWFEGSADGNSFDPPLPPYLSFHLSISEAALVLYLRTLEPASTESTPATSFAPHLSLGGFSLRDQLFGVKQPAHDETGDVFQWRGEEVRVQEKVRVESQDPSLLSAMAKISALEHEVTRWRAALSTLMGDESD</sequence>
<dbReference type="PANTHER" id="PTHR13618:SF1">
    <property type="entry name" value="PROTEIN ROGDI HOMOLOG"/>
    <property type="match status" value="1"/>
</dbReference>
<proteinExistence type="predicted"/>
<dbReference type="Proteomes" id="UP000023758">
    <property type="component" value="Unassembled WGS sequence"/>
</dbReference>
<dbReference type="GO" id="GO:0043291">
    <property type="term" value="C:RAVE complex"/>
    <property type="evidence" value="ECO:0007669"/>
    <property type="project" value="TreeGrafter"/>
</dbReference>
<evidence type="ECO:0008006" key="2">
    <source>
        <dbReference type="Google" id="ProtNLM"/>
    </source>
</evidence>
<gene>
    <name evidence="1" type="ORF">H103_08442</name>
</gene>
<dbReference type="PANTHER" id="PTHR13618">
    <property type="entry name" value="LEUCINE ZIPPER CONTAINING TRANSCRIPTION FACTOR LZF1"/>
    <property type="match status" value="1"/>
</dbReference>
<dbReference type="OrthoDB" id="66510at2759"/>
<dbReference type="Pfam" id="PF10259">
    <property type="entry name" value="Rogdi_lz"/>
    <property type="match status" value="1"/>
</dbReference>
<reference evidence="1" key="1">
    <citation type="submission" date="2014-02" db="EMBL/GenBank/DDBJ databases">
        <title>The Genome Sequence of Trichophyton rubrum (morphotype fischeri) CBS 288.86.</title>
        <authorList>
            <consortium name="The Broad Institute Genomics Platform"/>
            <person name="Cuomo C.A."/>
            <person name="White T.C."/>
            <person name="Graser Y."/>
            <person name="Martinez-Rossi N."/>
            <person name="Heitman J."/>
            <person name="Young S.K."/>
            <person name="Zeng Q."/>
            <person name="Gargeya S."/>
            <person name="Abouelleil A."/>
            <person name="Alvarado L."/>
            <person name="Chapman S.B."/>
            <person name="Gainer-Dewar J."/>
            <person name="Goldberg J."/>
            <person name="Griggs A."/>
            <person name="Gujja S."/>
            <person name="Hansen M."/>
            <person name="Howarth C."/>
            <person name="Imamovic A."/>
            <person name="Larimer J."/>
            <person name="Martinez D."/>
            <person name="Murphy C."/>
            <person name="Pearson M.D."/>
            <person name="Persinoti G."/>
            <person name="Poon T."/>
            <person name="Priest M."/>
            <person name="Roberts A.D."/>
            <person name="Saif S."/>
            <person name="Shea T.D."/>
            <person name="Sykes S.N."/>
            <person name="Wortman J."/>
            <person name="Nusbaum C."/>
            <person name="Birren B."/>
        </authorList>
    </citation>
    <scope>NUCLEOTIDE SEQUENCE [LARGE SCALE GENOMIC DNA]</scope>
    <source>
        <strain evidence="1">CBS 288.86</strain>
    </source>
</reference>
<protein>
    <recommendedName>
        <fullName evidence="2">RAVE subunit 2/Rogdi</fullName>
    </recommendedName>
</protein>
<dbReference type="HOGENOM" id="CLU_043442_0_0_1"/>
<name>A0A022VNX2_TRIRU</name>
<dbReference type="AlphaFoldDB" id="A0A022VNX2"/>
<accession>A0A022VNX2</accession>
<dbReference type="InterPro" id="IPR028241">
    <property type="entry name" value="RAVE2/Rogdi"/>
</dbReference>
<dbReference type="EMBL" id="KK207940">
    <property type="protein sequence ID" value="EZF47681.1"/>
    <property type="molecule type" value="Genomic_DNA"/>
</dbReference>